<name>S9U2K4_9TRYP</name>
<evidence type="ECO:0000313" key="5">
    <source>
        <dbReference type="Proteomes" id="UP000015354"/>
    </source>
</evidence>
<dbReference type="InterPro" id="IPR000744">
    <property type="entry name" value="NSF_attach"/>
</dbReference>
<comment type="similarity">
    <text evidence="1">Belongs to the SNAP family.</text>
</comment>
<dbReference type="SUPFAM" id="SSF48452">
    <property type="entry name" value="TPR-like"/>
    <property type="match status" value="1"/>
</dbReference>
<keyword evidence="3" id="KW-0653">Protein transport</keyword>
<dbReference type="PANTHER" id="PTHR13768">
    <property type="entry name" value="SOLUBLE NSF ATTACHMENT PROTEIN SNAP"/>
    <property type="match status" value="1"/>
</dbReference>
<organism evidence="4 5">
    <name type="scientific">Strigomonas culicis</name>
    <dbReference type="NCBI Taxonomy" id="28005"/>
    <lineage>
        <taxon>Eukaryota</taxon>
        <taxon>Discoba</taxon>
        <taxon>Euglenozoa</taxon>
        <taxon>Kinetoplastea</taxon>
        <taxon>Metakinetoplastina</taxon>
        <taxon>Trypanosomatida</taxon>
        <taxon>Trypanosomatidae</taxon>
        <taxon>Strigomonadinae</taxon>
        <taxon>Strigomonas</taxon>
    </lineage>
</organism>
<evidence type="ECO:0000313" key="4">
    <source>
        <dbReference type="EMBL" id="EPY23029.1"/>
    </source>
</evidence>
<evidence type="ECO:0000256" key="1">
    <source>
        <dbReference type="ARBA" id="ARBA00010050"/>
    </source>
</evidence>
<dbReference type="PRINTS" id="PR00448">
    <property type="entry name" value="NSFATTACHMNT"/>
</dbReference>
<dbReference type="OrthoDB" id="9984275at2759"/>
<proteinExistence type="inferred from homology"/>
<dbReference type="Pfam" id="PF14938">
    <property type="entry name" value="SNAP"/>
    <property type="match status" value="1"/>
</dbReference>
<sequence>MSADSFYREAEKKVHKTFFKDFDGAQELFAKSAARYKLEKDFSKAGEAYSRSGECSVKLKDSMAAAQAYADAANAYKKADMKKAAEMLELAVRMQIDNNRLANAARLLKEYGESLDEQGSSMEAVPFFEKAIQYFNAEDQQSQAQNCMMTLGKIYGENDKFDKSLMYYERVANNMLSGPLKFQAQEYFVRCMLCRFAMVSNDNRFEKSEECQEALTQYLTSDIYLKNTREEEFLRLILEAVTDCDVDKFERGVSLLQDIRKLDDWKTHVLLVVKQNMESMA</sequence>
<dbReference type="InterPro" id="IPR011990">
    <property type="entry name" value="TPR-like_helical_dom_sf"/>
</dbReference>
<dbReference type="Gene3D" id="1.25.40.10">
    <property type="entry name" value="Tetratricopeptide repeat domain"/>
    <property type="match status" value="1"/>
</dbReference>
<keyword evidence="2" id="KW-0813">Transport</keyword>
<dbReference type="Proteomes" id="UP000015354">
    <property type="component" value="Unassembled WGS sequence"/>
</dbReference>
<dbReference type="GO" id="GO:0006886">
    <property type="term" value="P:intracellular protein transport"/>
    <property type="evidence" value="ECO:0007669"/>
    <property type="project" value="InterPro"/>
</dbReference>
<dbReference type="GO" id="GO:0035494">
    <property type="term" value="P:SNARE complex disassembly"/>
    <property type="evidence" value="ECO:0007669"/>
    <property type="project" value="TreeGrafter"/>
</dbReference>
<protein>
    <submittedName>
        <fullName evidence="4">Alpha-soluble NSF attachment protein</fullName>
    </submittedName>
</protein>
<dbReference type="GO" id="GO:0005774">
    <property type="term" value="C:vacuolar membrane"/>
    <property type="evidence" value="ECO:0007669"/>
    <property type="project" value="TreeGrafter"/>
</dbReference>
<reference evidence="4 5" key="1">
    <citation type="journal article" date="2013" name="PLoS ONE">
        <title>Predicting the Proteins of Angomonas deanei, Strigomonas culicis and Their Respective Endosymbionts Reveals New Aspects of the Trypanosomatidae Family.</title>
        <authorList>
            <person name="Motta M.C."/>
            <person name="Martins A.C."/>
            <person name="de Souza S.S."/>
            <person name="Catta-Preta C.M."/>
            <person name="Silva R."/>
            <person name="Klein C.C."/>
            <person name="de Almeida L.G."/>
            <person name="de Lima Cunha O."/>
            <person name="Ciapina L.P."/>
            <person name="Brocchi M."/>
            <person name="Colabardini A.C."/>
            <person name="de Araujo Lima B."/>
            <person name="Machado C.R."/>
            <person name="de Almeida Soares C.M."/>
            <person name="Probst C.M."/>
            <person name="de Menezes C.B."/>
            <person name="Thompson C.E."/>
            <person name="Bartholomeu D.C."/>
            <person name="Gradia D.F."/>
            <person name="Pavoni D.P."/>
            <person name="Grisard E.C."/>
            <person name="Fantinatti-Garboggini F."/>
            <person name="Marchini F.K."/>
            <person name="Rodrigues-Luiz G.F."/>
            <person name="Wagner G."/>
            <person name="Goldman G.H."/>
            <person name="Fietto J.L."/>
            <person name="Elias M.C."/>
            <person name="Goldman M.H."/>
            <person name="Sagot M.F."/>
            <person name="Pereira M."/>
            <person name="Stoco P.H."/>
            <person name="de Mendonca-Neto R.P."/>
            <person name="Teixeira S.M."/>
            <person name="Maciel T.E."/>
            <person name="de Oliveira Mendes T.A."/>
            <person name="Urmenyi T.P."/>
            <person name="de Souza W."/>
            <person name="Schenkman S."/>
            <person name="de Vasconcelos A.T."/>
        </authorList>
    </citation>
    <scope>NUCLEOTIDE SEQUENCE [LARGE SCALE GENOMIC DNA]</scope>
</reference>
<dbReference type="GO" id="GO:0005483">
    <property type="term" value="F:soluble NSF attachment protein activity"/>
    <property type="evidence" value="ECO:0007669"/>
    <property type="project" value="TreeGrafter"/>
</dbReference>
<accession>S9U2K4</accession>
<dbReference type="GO" id="GO:0019905">
    <property type="term" value="F:syntaxin binding"/>
    <property type="evidence" value="ECO:0007669"/>
    <property type="project" value="TreeGrafter"/>
</dbReference>
<dbReference type="GO" id="GO:0031201">
    <property type="term" value="C:SNARE complex"/>
    <property type="evidence" value="ECO:0007669"/>
    <property type="project" value="TreeGrafter"/>
</dbReference>
<keyword evidence="5" id="KW-1185">Reference proteome</keyword>
<dbReference type="EMBL" id="ATMH01007929">
    <property type="protein sequence ID" value="EPY23029.1"/>
    <property type="molecule type" value="Genomic_DNA"/>
</dbReference>
<gene>
    <name evidence="4" type="ORF">STCU_07929</name>
</gene>
<evidence type="ECO:0000256" key="2">
    <source>
        <dbReference type="ARBA" id="ARBA00022448"/>
    </source>
</evidence>
<evidence type="ECO:0000256" key="3">
    <source>
        <dbReference type="ARBA" id="ARBA00022927"/>
    </source>
</evidence>
<dbReference type="AlphaFoldDB" id="S9U2K4"/>
<comment type="caution">
    <text evidence="4">The sequence shown here is derived from an EMBL/GenBank/DDBJ whole genome shotgun (WGS) entry which is preliminary data.</text>
</comment>
<dbReference type="PANTHER" id="PTHR13768:SF8">
    <property type="entry name" value="ALPHA-SOLUBLE NSF ATTACHMENT PROTEIN"/>
    <property type="match status" value="1"/>
</dbReference>